<reference evidence="2 3" key="1">
    <citation type="submission" date="2024-10" db="EMBL/GenBank/DDBJ databases">
        <title>Updated reference genomes for cyclostephanoid diatoms.</title>
        <authorList>
            <person name="Roberts W.R."/>
            <person name="Alverson A.J."/>
        </authorList>
    </citation>
    <scope>NUCLEOTIDE SEQUENCE [LARGE SCALE GENOMIC DNA]</scope>
    <source>
        <strain evidence="2 3">AJA276-08</strain>
    </source>
</reference>
<evidence type="ECO:0000256" key="1">
    <source>
        <dbReference type="SAM" id="MobiDB-lite"/>
    </source>
</evidence>
<evidence type="ECO:0000313" key="3">
    <source>
        <dbReference type="Proteomes" id="UP001530315"/>
    </source>
</evidence>
<keyword evidence="3" id="KW-1185">Reference proteome</keyword>
<organism evidence="2 3">
    <name type="scientific">Stephanodiscus triporus</name>
    <dbReference type="NCBI Taxonomy" id="2934178"/>
    <lineage>
        <taxon>Eukaryota</taxon>
        <taxon>Sar</taxon>
        <taxon>Stramenopiles</taxon>
        <taxon>Ochrophyta</taxon>
        <taxon>Bacillariophyta</taxon>
        <taxon>Coscinodiscophyceae</taxon>
        <taxon>Thalassiosirophycidae</taxon>
        <taxon>Stephanodiscales</taxon>
        <taxon>Stephanodiscaceae</taxon>
        <taxon>Stephanodiscus</taxon>
    </lineage>
</organism>
<protein>
    <submittedName>
        <fullName evidence="2">Uncharacterized protein</fullName>
    </submittedName>
</protein>
<gene>
    <name evidence="2" type="ORF">ACHAW5_002683</name>
</gene>
<dbReference type="Proteomes" id="UP001530315">
    <property type="component" value="Unassembled WGS sequence"/>
</dbReference>
<feature type="region of interest" description="Disordered" evidence="1">
    <location>
        <begin position="93"/>
        <end position="130"/>
    </location>
</feature>
<accession>A0ABD3N9H7</accession>
<name>A0ABD3N9H7_9STRA</name>
<sequence length="130" mass="14367">MGDFQAKFLRPDAGINNIEWNVAGSHVAGLLKKCSIEQSLFEERKAKIKADSEHGKLRIDDKFDANVGSSREELGSVTVEEFCKASAEVERARGRRGEGIFGEQEGGGGHNGNDMPVTAQQMEDGRRWMR</sequence>
<dbReference type="AlphaFoldDB" id="A0ABD3N9H7"/>
<evidence type="ECO:0000313" key="2">
    <source>
        <dbReference type="EMBL" id="KAL3772708.1"/>
    </source>
</evidence>
<dbReference type="EMBL" id="JALLAZ020001571">
    <property type="protein sequence ID" value="KAL3772708.1"/>
    <property type="molecule type" value="Genomic_DNA"/>
</dbReference>
<comment type="caution">
    <text evidence="2">The sequence shown here is derived from an EMBL/GenBank/DDBJ whole genome shotgun (WGS) entry which is preliminary data.</text>
</comment>
<proteinExistence type="predicted"/>